<evidence type="ECO:0000259" key="1">
    <source>
        <dbReference type="Pfam" id="PF07486"/>
    </source>
</evidence>
<dbReference type="Pfam" id="PF07486">
    <property type="entry name" value="Hydrolase_2"/>
    <property type="match status" value="1"/>
</dbReference>
<dbReference type="EMBL" id="JAAOXG010000001">
    <property type="protein sequence ID" value="NNJ28504.1"/>
    <property type="molecule type" value="Genomic_DNA"/>
</dbReference>
<feature type="domain" description="Cell wall hydrolase SleB" evidence="1">
    <location>
        <begin position="229"/>
        <end position="352"/>
    </location>
</feature>
<dbReference type="RefSeq" id="WP_170819852.1">
    <property type="nucleotide sequence ID" value="NZ_JAAOXG010000001.1"/>
</dbReference>
<dbReference type="Gene3D" id="1.10.10.2520">
    <property type="entry name" value="Cell wall hydrolase SleB, domain 1"/>
    <property type="match status" value="1"/>
</dbReference>
<organism evidence="2 3">
    <name type="scientific">Lacrimispora defluvii</name>
    <dbReference type="NCBI Taxonomy" id="2719233"/>
    <lineage>
        <taxon>Bacteria</taxon>
        <taxon>Bacillati</taxon>
        <taxon>Bacillota</taxon>
        <taxon>Clostridia</taxon>
        <taxon>Lachnospirales</taxon>
        <taxon>Lachnospiraceae</taxon>
        <taxon>Lacrimispora</taxon>
    </lineage>
</organism>
<dbReference type="Proteomes" id="UP000539052">
    <property type="component" value="Unassembled WGS sequence"/>
</dbReference>
<name>A0ABX1VLA3_9FIRM</name>
<sequence length="361" mass="41163">MADNIKDYQMSDSIWKFVYPYDGKERTNQEKQQEEEIRQKQSLELMHQYQLYYRMVEKNKYVLRESVLSCQYGTKYAKLDCEEDHGVYKHMKPVMAITDCANNNIHNFGSCLCPEANYVGRLPMTNEVDDMGVSAIKASQNKRAHICVPIISENSVWHQVDSNALIGVKQKGYAPMLLDNAVLVCQYGGIIRIEEVPKTRINRSDYGVNYALDEEEKIFISVIAAESIGEGKLAWEVVANVIINRVGQKEWKSLTTVKAVVQRKGDFSSLNNGGSAEYHKAMNYLTSRIDNNNIYEQLIAVVMPVYHSEVEDITGGAQLYYSPKSMVPVNSIPRWASYYKKINVNGINSNEFVLFTGDRIK</sequence>
<accession>A0ABX1VLA3</accession>
<keyword evidence="3" id="KW-1185">Reference proteome</keyword>
<protein>
    <submittedName>
        <fullName evidence="2">DUF4280 domain-containing protein</fullName>
    </submittedName>
</protein>
<dbReference type="InterPro" id="IPR011105">
    <property type="entry name" value="Cell_wall_hydrolase_SleB"/>
</dbReference>
<proteinExistence type="predicted"/>
<reference evidence="2 3" key="1">
    <citation type="submission" date="2020-03" db="EMBL/GenBank/DDBJ databases">
        <title>Genome Sequence of industrial isolate, B5A.</title>
        <authorList>
            <person name="Sharma S."/>
            <person name="Patil P.B."/>
            <person name="Korpole S."/>
        </authorList>
    </citation>
    <scope>NUCLEOTIDE SEQUENCE [LARGE SCALE GENOMIC DNA]</scope>
    <source>
        <strain evidence="2 3">PI-S10-B5A</strain>
    </source>
</reference>
<evidence type="ECO:0000313" key="2">
    <source>
        <dbReference type="EMBL" id="NNJ28504.1"/>
    </source>
</evidence>
<comment type="caution">
    <text evidence="2">The sequence shown here is derived from an EMBL/GenBank/DDBJ whole genome shotgun (WGS) entry which is preliminary data.</text>
</comment>
<dbReference type="InterPro" id="IPR042047">
    <property type="entry name" value="SleB_dom1"/>
</dbReference>
<dbReference type="Pfam" id="PF14107">
    <property type="entry name" value="DUF4280"/>
    <property type="match status" value="1"/>
</dbReference>
<dbReference type="InterPro" id="IPR025460">
    <property type="entry name" value="DUF4280"/>
</dbReference>
<evidence type="ECO:0000313" key="3">
    <source>
        <dbReference type="Proteomes" id="UP000539052"/>
    </source>
</evidence>
<gene>
    <name evidence="2" type="ORF">G9470_01640</name>
</gene>